<dbReference type="PANTHER" id="PTHR11614">
    <property type="entry name" value="PHOSPHOLIPASE-RELATED"/>
    <property type="match status" value="1"/>
</dbReference>
<dbReference type="Gene3D" id="3.40.50.150">
    <property type="entry name" value="Vaccinia Virus protein VP39"/>
    <property type="match status" value="1"/>
</dbReference>
<dbReference type="InterPro" id="IPR051044">
    <property type="entry name" value="MAG_DAG_Lipase"/>
</dbReference>
<dbReference type="InterPro" id="IPR022744">
    <property type="entry name" value="MeTrfase_dom_put"/>
</dbReference>
<dbReference type="RefSeq" id="WP_180570108.1">
    <property type="nucleotide sequence ID" value="NZ_JACCKB010000034.1"/>
</dbReference>
<name>A0A853IBZ9_9GAMM</name>
<accession>A0A853IBZ9</accession>
<proteinExistence type="predicted"/>
<dbReference type="SUPFAM" id="SSF53474">
    <property type="entry name" value="alpha/beta-Hydrolases"/>
    <property type="match status" value="1"/>
</dbReference>
<dbReference type="Gene3D" id="3.40.50.1820">
    <property type="entry name" value="alpha/beta hydrolase"/>
    <property type="match status" value="1"/>
</dbReference>
<gene>
    <name evidence="3" type="ORF">H0A36_18900</name>
</gene>
<dbReference type="Pfam" id="PF12146">
    <property type="entry name" value="Hydrolase_4"/>
    <property type="match status" value="1"/>
</dbReference>
<keyword evidence="4" id="KW-1185">Reference proteome</keyword>
<dbReference type="GO" id="GO:0016787">
    <property type="term" value="F:hydrolase activity"/>
    <property type="evidence" value="ECO:0007669"/>
    <property type="project" value="UniProtKB-KW"/>
</dbReference>
<dbReference type="InterPro" id="IPR029063">
    <property type="entry name" value="SAM-dependent_MTases_sf"/>
</dbReference>
<evidence type="ECO:0000259" key="2">
    <source>
        <dbReference type="Pfam" id="PF12147"/>
    </source>
</evidence>
<dbReference type="FunFam" id="3.40.50.1820:FF:000201">
    <property type="entry name" value="Alpha/beta fold hydrolase"/>
    <property type="match status" value="1"/>
</dbReference>
<feature type="domain" description="Serine aminopeptidase S33" evidence="1">
    <location>
        <begin position="25"/>
        <end position="258"/>
    </location>
</feature>
<sequence>MEKHFITHDGVELFYRYWPAKETPEKQAIVLLHRGHEHSGRMAHLVEELGLNEFDFFAWDARGHGQSPGQRGFSPSFGTIVRDLQTFIEHISSTYQININNIAIIGQSVGAVVAATWVHDYAPNIRCLVLASPAFKIKLYIPFARLAIKLWYKFKGLFFVNSYVNAKFLTHDPKRIASYNTDPLVTRPIAANVLLGLYDTAERVVADAAAITVPTQLLISGADFVVHHQPQHAFFARLSSFIKEKHVLPGFYHDTLGEMHRELATNKIRDFITRLFASKQQQLSLLNAHQQGYTKTEADELAVPYPINSWQGIYWQLYRYSLHLAGMLSTGIRLGHQTGFDSGSTLDYVYRNEPRGTSPVGQWIDQYYLNSIGWRGIRQRKTHLEECLRLAIQWLHNKNMSINIVDIAAGHGRYVLETIVTSNIKPDSILLRDYSELNVEQGQQLIKEKGLTDIATFTTGDAFNKTSLAEITPTPSIAIVSGLYELFADNPLITQSLAGLASVIPEGGYLIYTNQPWHPQLEMIARALTSHREGQAWVMRRRTQLEMDQLVESAGFTKITQRIDDDGIFSVSIAERIGR</sequence>
<protein>
    <submittedName>
        <fullName evidence="3">Bifunctional alpha/beta hydrolase/class I SAM-dependent methyltransferase</fullName>
    </submittedName>
</protein>
<dbReference type="Proteomes" id="UP000569732">
    <property type="component" value="Unassembled WGS sequence"/>
</dbReference>
<dbReference type="GO" id="GO:0008168">
    <property type="term" value="F:methyltransferase activity"/>
    <property type="evidence" value="ECO:0007669"/>
    <property type="project" value="UniProtKB-KW"/>
</dbReference>
<keyword evidence="3" id="KW-0489">Methyltransferase</keyword>
<dbReference type="GO" id="GO:0032259">
    <property type="term" value="P:methylation"/>
    <property type="evidence" value="ECO:0007669"/>
    <property type="project" value="UniProtKB-KW"/>
</dbReference>
<feature type="domain" description="Methyltransferase" evidence="2">
    <location>
        <begin position="268"/>
        <end position="576"/>
    </location>
</feature>
<evidence type="ECO:0000313" key="3">
    <source>
        <dbReference type="EMBL" id="NYZ68088.1"/>
    </source>
</evidence>
<organism evidence="3 4">
    <name type="scientific">Spartinivicinus marinus</name>
    <dbReference type="NCBI Taxonomy" id="2994442"/>
    <lineage>
        <taxon>Bacteria</taxon>
        <taxon>Pseudomonadati</taxon>
        <taxon>Pseudomonadota</taxon>
        <taxon>Gammaproteobacteria</taxon>
        <taxon>Oceanospirillales</taxon>
        <taxon>Zooshikellaceae</taxon>
        <taxon>Spartinivicinus</taxon>
    </lineage>
</organism>
<comment type="caution">
    <text evidence="3">The sequence shown here is derived from an EMBL/GenBank/DDBJ whole genome shotgun (WGS) entry which is preliminary data.</text>
</comment>
<dbReference type="InterPro" id="IPR029058">
    <property type="entry name" value="AB_hydrolase_fold"/>
</dbReference>
<dbReference type="InterPro" id="IPR022742">
    <property type="entry name" value="Hydrolase_4"/>
</dbReference>
<reference evidence="3 4" key="1">
    <citation type="submission" date="2020-07" db="EMBL/GenBank/DDBJ databases">
        <title>Endozoicomonas sp. nov., isolated from sediment.</title>
        <authorList>
            <person name="Gu T."/>
        </authorList>
    </citation>
    <scope>NUCLEOTIDE SEQUENCE [LARGE SCALE GENOMIC DNA]</scope>
    <source>
        <strain evidence="3 4">SM1973</strain>
    </source>
</reference>
<dbReference type="EMBL" id="JACCKB010000034">
    <property type="protein sequence ID" value="NYZ68088.1"/>
    <property type="molecule type" value="Genomic_DNA"/>
</dbReference>
<dbReference type="Pfam" id="PF12147">
    <property type="entry name" value="Methyltransf_20"/>
    <property type="match status" value="1"/>
</dbReference>
<keyword evidence="3" id="KW-0378">Hydrolase</keyword>
<evidence type="ECO:0000259" key="1">
    <source>
        <dbReference type="Pfam" id="PF12146"/>
    </source>
</evidence>
<dbReference type="SUPFAM" id="SSF53335">
    <property type="entry name" value="S-adenosyl-L-methionine-dependent methyltransferases"/>
    <property type="match status" value="1"/>
</dbReference>
<keyword evidence="3" id="KW-0808">Transferase</keyword>
<dbReference type="AlphaFoldDB" id="A0A853IBZ9"/>
<evidence type="ECO:0000313" key="4">
    <source>
        <dbReference type="Proteomes" id="UP000569732"/>
    </source>
</evidence>